<dbReference type="Pfam" id="PF00011">
    <property type="entry name" value="HSP20"/>
    <property type="match status" value="1"/>
</dbReference>
<evidence type="ECO:0000256" key="1">
    <source>
        <dbReference type="SAM" id="MobiDB-lite"/>
    </source>
</evidence>
<feature type="compositionally biased region" description="Polar residues" evidence="1">
    <location>
        <begin position="255"/>
        <end position="264"/>
    </location>
</feature>
<name>A0A0G4I3Q8_9ALVE</name>
<accession>A0A0G4I3Q8</accession>
<feature type="chain" id="PRO_5005192553" description="SHSP domain-containing protein" evidence="2">
    <location>
        <begin position="20"/>
        <end position="354"/>
    </location>
</feature>
<dbReference type="VEuPathDB" id="CryptoDB:Cvel_10731"/>
<dbReference type="InterPro" id="IPR002068">
    <property type="entry name" value="A-crystallin/Hsp20_dom"/>
</dbReference>
<protein>
    <recommendedName>
        <fullName evidence="3">SHSP domain-containing protein</fullName>
    </recommendedName>
</protein>
<dbReference type="SUPFAM" id="SSF49764">
    <property type="entry name" value="HSP20-like chaperones"/>
    <property type="match status" value="1"/>
</dbReference>
<evidence type="ECO:0000313" key="4">
    <source>
        <dbReference type="EMBL" id="CEM51609.1"/>
    </source>
</evidence>
<proteinExistence type="predicted"/>
<feature type="compositionally biased region" description="Basic and acidic residues" evidence="1">
    <location>
        <begin position="215"/>
        <end position="225"/>
    </location>
</feature>
<reference evidence="4" key="1">
    <citation type="submission" date="2014-11" db="EMBL/GenBank/DDBJ databases">
        <authorList>
            <person name="Otto D Thomas"/>
            <person name="Naeem Raeece"/>
        </authorList>
    </citation>
    <scope>NUCLEOTIDE SEQUENCE</scope>
</reference>
<evidence type="ECO:0000256" key="2">
    <source>
        <dbReference type="SAM" id="SignalP"/>
    </source>
</evidence>
<sequence>MVSACGTLCLLTFVIPVVAVSPPRSNTAWILGPLGGPCAGPFERRLVQRLNYPRGGMVGPRCTGYPLSFPGVVGLPGPVVIRRPGTLPLRQPRLGRRAVWSPQPNQGARGEKFYVDQQAGELVYEVQVPGVELEDVRVELATRDRDGGPPMLLVAADRMNRPIIREDSEANSDDDVDPGPQVESADESPQQPDGEANDEKEKVAKTQIEVGEETVVDRMLEERRRAGPRVAEEEDEHEEAFTQPHPQAGRVGGSLLSQGQQRSPSRIMMRPWGGMDVRGYPPRSMVQLADWDRRFIRRHQPERFRRAVQLPPKGVDPEGIRASLRNGVLTVRIRLEKREKGSQLRRQITVREES</sequence>
<dbReference type="InterPro" id="IPR008978">
    <property type="entry name" value="HSP20-like_chaperone"/>
</dbReference>
<evidence type="ECO:0000259" key="3">
    <source>
        <dbReference type="Pfam" id="PF00011"/>
    </source>
</evidence>
<feature type="signal peptide" evidence="2">
    <location>
        <begin position="1"/>
        <end position="19"/>
    </location>
</feature>
<gene>
    <name evidence="4" type="ORF">Cvel_10731</name>
</gene>
<organism evidence="4">
    <name type="scientific">Chromera velia CCMP2878</name>
    <dbReference type="NCBI Taxonomy" id="1169474"/>
    <lineage>
        <taxon>Eukaryota</taxon>
        <taxon>Sar</taxon>
        <taxon>Alveolata</taxon>
        <taxon>Colpodellida</taxon>
        <taxon>Chromeraceae</taxon>
        <taxon>Chromera</taxon>
    </lineage>
</organism>
<dbReference type="EMBL" id="CDMZ01004995">
    <property type="protein sequence ID" value="CEM51609.1"/>
    <property type="molecule type" value="Genomic_DNA"/>
</dbReference>
<feature type="region of interest" description="Disordered" evidence="1">
    <location>
        <begin position="157"/>
        <end position="274"/>
    </location>
</feature>
<dbReference type="CDD" id="cd06464">
    <property type="entry name" value="ACD_sHsps-like"/>
    <property type="match status" value="1"/>
</dbReference>
<dbReference type="AlphaFoldDB" id="A0A0G4I3Q8"/>
<keyword evidence="2" id="KW-0732">Signal</keyword>
<feature type="domain" description="SHSP" evidence="3">
    <location>
        <begin position="297"/>
        <end position="350"/>
    </location>
</feature>
<dbReference type="Gene3D" id="2.60.40.790">
    <property type="match status" value="1"/>
</dbReference>
<feature type="compositionally biased region" description="Basic and acidic residues" evidence="1">
    <location>
        <begin position="158"/>
        <end position="168"/>
    </location>
</feature>